<sequence>MTFILEKEVNRRIQLFIDGWAAFGKLRDIFSSKIPQCLKTKEAEQCVLPVMTYGSETWSLTMGLIRRLRVTQLCSEYLYVIKSVMCGFVEEPELPTWLNESRRWDPKVLDWQARTGKRSVCIPPTRWTDDIKLVAGSCWIHAAQNRGIWNSLQKTYVQQCTSIS</sequence>
<protein>
    <submittedName>
        <fullName evidence="1">Jg22491 protein</fullName>
    </submittedName>
</protein>
<evidence type="ECO:0000313" key="2">
    <source>
        <dbReference type="Proteomes" id="UP000838756"/>
    </source>
</evidence>
<evidence type="ECO:0000313" key="1">
    <source>
        <dbReference type="EMBL" id="CAH2233806.1"/>
    </source>
</evidence>
<name>A0A8S4RAZ0_9NEOP</name>
<dbReference type="OrthoDB" id="407509at2759"/>
<dbReference type="EMBL" id="CAKXAJ010025004">
    <property type="protein sequence ID" value="CAH2233806.1"/>
    <property type="molecule type" value="Genomic_DNA"/>
</dbReference>
<organism evidence="1 2">
    <name type="scientific">Pararge aegeria aegeria</name>
    <dbReference type="NCBI Taxonomy" id="348720"/>
    <lineage>
        <taxon>Eukaryota</taxon>
        <taxon>Metazoa</taxon>
        <taxon>Ecdysozoa</taxon>
        <taxon>Arthropoda</taxon>
        <taxon>Hexapoda</taxon>
        <taxon>Insecta</taxon>
        <taxon>Pterygota</taxon>
        <taxon>Neoptera</taxon>
        <taxon>Endopterygota</taxon>
        <taxon>Lepidoptera</taxon>
        <taxon>Glossata</taxon>
        <taxon>Ditrysia</taxon>
        <taxon>Papilionoidea</taxon>
        <taxon>Nymphalidae</taxon>
        <taxon>Satyrinae</taxon>
        <taxon>Satyrini</taxon>
        <taxon>Parargina</taxon>
        <taxon>Pararge</taxon>
    </lineage>
</organism>
<dbReference type="Proteomes" id="UP000838756">
    <property type="component" value="Unassembled WGS sequence"/>
</dbReference>
<proteinExistence type="predicted"/>
<comment type="caution">
    <text evidence="1">The sequence shown here is derived from an EMBL/GenBank/DDBJ whole genome shotgun (WGS) entry which is preliminary data.</text>
</comment>
<accession>A0A8S4RAZ0</accession>
<reference evidence="1" key="1">
    <citation type="submission" date="2022-03" db="EMBL/GenBank/DDBJ databases">
        <authorList>
            <person name="Lindestad O."/>
        </authorList>
    </citation>
    <scope>NUCLEOTIDE SEQUENCE</scope>
</reference>
<gene>
    <name evidence="1" type="primary">jg22491</name>
    <name evidence="1" type="ORF">PAEG_LOCUS11738</name>
</gene>
<keyword evidence="2" id="KW-1185">Reference proteome</keyword>
<dbReference type="AlphaFoldDB" id="A0A8S4RAZ0"/>